<evidence type="ECO:0000313" key="11">
    <source>
        <dbReference type="EMBL" id="SDC11476.1"/>
    </source>
</evidence>
<organism evidence="11 12">
    <name type="scientific">Prauserella marina</name>
    <dbReference type="NCBI Taxonomy" id="530584"/>
    <lineage>
        <taxon>Bacteria</taxon>
        <taxon>Bacillati</taxon>
        <taxon>Actinomycetota</taxon>
        <taxon>Actinomycetes</taxon>
        <taxon>Pseudonocardiales</taxon>
        <taxon>Pseudonocardiaceae</taxon>
        <taxon>Prauserella</taxon>
    </lineage>
</organism>
<evidence type="ECO:0000256" key="3">
    <source>
        <dbReference type="ARBA" id="ARBA00022679"/>
    </source>
</evidence>
<feature type="transmembrane region" description="Helical" evidence="9">
    <location>
        <begin position="357"/>
        <end position="379"/>
    </location>
</feature>
<keyword evidence="2 11" id="KW-0723">Serine/threonine-protein kinase</keyword>
<dbReference type="InterPro" id="IPR000719">
    <property type="entry name" value="Prot_kinase_dom"/>
</dbReference>
<feature type="binding site" evidence="7">
    <location>
        <position position="52"/>
    </location>
    <ligand>
        <name>ATP</name>
        <dbReference type="ChEBI" id="CHEBI:30616"/>
    </ligand>
</feature>
<dbReference type="Gene3D" id="3.30.200.20">
    <property type="entry name" value="Phosphorylase Kinase, domain 1"/>
    <property type="match status" value="1"/>
</dbReference>
<dbReference type="PANTHER" id="PTHR43289:SF6">
    <property type="entry name" value="SERINE_THREONINE-PROTEIN KINASE NEKL-3"/>
    <property type="match status" value="1"/>
</dbReference>
<dbReference type="PROSITE" id="PS00107">
    <property type="entry name" value="PROTEIN_KINASE_ATP"/>
    <property type="match status" value="1"/>
</dbReference>
<dbReference type="Pfam" id="PF00069">
    <property type="entry name" value="Pkinase"/>
    <property type="match status" value="1"/>
</dbReference>
<keyword evidence="9" id="KW-0812">Transmembrane</keyword>
<evidence type="ECO:0000256" key="2">
    <source>
        <dbReference type="ARBA" id="ARBA00022527"/>
    </source>
</evidence>
<dbReference type="Gene3D" id="1.10.510.10">
    <property type="entry name" value="Transferase(Phosphotransferase) domain 1"/>
    <property type="match status" value="1"/>
</dbReference>
<feature type="compositionally biased region" description="Pro residues" evidence="8">
    <location>
        <begin position="282"/>
        <end position="291"/>
    </location>
</feature>
<evidence type="ECO:0000256" key="1">
    <source>
        <dbReference type="ARBA" id="ARBA00012513"/>
    </source>
</evidence>
<dbReference type="PROSITE" id="PS00108">
    <property type="entry name" value="PROTEIN_KINASE_ST"/>
    <property type="match status" value="1"/>
</dbReference>
<dbReference type="EMBL" id="FMZE01000001">
    <property type="protein sequence ID" value="SDC11476.1"/>
    <property type="molecule type" value="Genomic_DNA"/>
</dbReference>
<dbReference type="PROSITE" id="PS50011">
    <property type="entry name" value="PROTEIN_KINASE_DOM"/>
    <property type="match status" value="1"/>
</dbReference>
<dbReference type="SUPFAM" id="SSF56112">
    <property type="entry name" value="Protein kinase-like (PK-like)"/>
    <property type="match status" value="1"/>
</dbReference>
<dbReference type="InterPro" id="IPR017441">
    <property type="entry name" value="Protein_kinase_ATP_BS"/>
</dbReference>
<dbReference type="STRING" id="530584.SAMN05421630_101469"/>
<evidence type="ECO:0000259" key="10">
    <source>
        <dbReference type="PROSITE" id="PS50011"/>
    </source>
</evidence>
<protein>
    <recommendedName>
        <fullName evidence="1">non-specific serine/threonine protein kinase</fullName>
        <ecNumber evidence="1">2.7.11.1</ecNumber>
    </recommendedName>
</protein>
<evidence type="ECO:0000256" key="7">
    <source>
        <dbReference type="PROSITE-ProRule" id="PRU10141"/>
    </source>
</evidence>
<keyword evidence="12" id="KW-1185">Reference proteome</keyword>
<feature type="domain" description="Protein kinase" evidence="10">
    <location>
        <begin position="23"/>
        <end position="275"/>
    </location>
</feature>
<dbReference type="SMART" id="SM00220">
    <property type="entry name" value="S_TKc"/>
    <property type="match status" value="1"/>
</dbReference>
<dbReference type="InterPro" id="IPR008271">
    <property type="entry name" value="Ser/Thr_kinase_AS"/>
</dbReference>
<gene>
    <name evidence="11" type="ORF">SAMN05421630_101469</name>
</gene>
<keyword evidence="9" id="KW-0472">Membrane</keyword>
<dbReference type="InterPro" id="IPR011009">
    <property type="entry name" value="Kinase-like_dom_sf"/>
</dbReference>
<feature type="region of interest" description="Disordered" evidence="8">
    <location>
        <begin position="280"/>
        <end position="354"/>
    </location>
</feature>
<reference evidence="11 12" key="1">
    <citation type="submission" date="2016-10" db="EMBL/GenBank/DDBJ databases">
        <authorList>
            <person name="de Groot N.N."/>
        </authorList>
    </citation>
    <scope>NUCLEOTIDE SEQUENCE [LARGE SCALE GENOMIC DNA]</scope>
    <source>
        <strain evidence="11 12">CGMCC 4.5506</strain>
    </source>
</reference>
<keyword evidence="6 7" id="KW-0067">ATP-binding</keyword>
<evidence type="ECO:0000256" key="4">
    <source>
        <dbReference type="ARBA" id="ARBA00022741"/>
    </source>
</evidence>
<keyword evidence="3" id="KW-0808">Transferase</keyword>
<evidence type="ECO:0000256" key="9">
    <source>
        <dbReference type="SAM" id="Phobius"/>
    </source>
</evidence>
<keyword evidence="5 11" id="KW-0418">Kinase</keyword>
<dbReference type="CDD" id="cd14014">
    <property type="entry name" value="STKc_PknB_like"/>
    <property type="match status" value="1"/>
</dbReference>
<evidence type="ECO:0000256" key="6">
    <source>
        <dbReference type="ARBA" id="ARBA00022840"/>
    </source>
</evidence>
<accession>A0A1G6J096</accession>
<proteinExistence type="predicted"/>
<dbReference type="RefSeq" id="WP_091795732.1">
    <property type="nucleotide sequence ID" value="NZ_FMZE01000001.1"/>
</dbReference>
<keyword evidence="4 7" id="KW-0547">Nucleotide-binding</keyword>
<dbReference type="GO" id="GO:0004674">
    <property type="term" value="F:protein serine/threonine kinase activity"/>
    <property type="evidence" value="ECO:0007669"/>
    <property type="project" value="UniProtKB-KW"/>
</dbReference>
<evidence type="ECO:0000313" key="12">
    <source>
        <dbReference type="Proteomes" id="UP000199494"/>
    </source>
</evidence>
<evidence type="ECO:0000256" key="8">
    <source>
        <dbReference type="SAM" id="MobiDB-lite"/>
    </source>
</evidence>
<dbReference type="EC" id="2.7.11.1" evidence="1"/>
<dbReference type="PANTHER" id="PTHR43289">
    <property type="entry name" value="MITOGEN-ACTIVATED PROTEIN KINASE KINASE KINASE 20-RELATED"/>
    <property type="match status" value="1"/>
</dbReference>
<evidence type="ECO:0000256" key="5">
    <source>
        <dbReference type="ARBA" id="ARBA00022777"/>
    </source>
</evidence>
<keyword evidence="9" id="KW-1133">Transmembrane helix</keyword>
<sequence length="545" mass="57410">MTDEQTHAEGRTPGSSRTVAGRYALLAELGRGGMGVVWRAEDTVIGRQVAIKELRLGNGPEDVAVFQERVLREVRTGGRLNDPAVVTVYDVVTEGDATFIVMELVEAPTLSDVVRQHGPLPPHQVASIGHQVLSALQSAHAAGIVHRDVKPGNVMVAANGRVKLTDFGIAQAIDDPRLTTSGMIVGSPAFMAPERIAGHDALAASDLWSLGITLFYVVEGSLPFERSTTAATLHAIMNEVPYLSRVQGPLASAITSMLIPSPEARISGEQAKALLEMATKAPAPPPAPPATQPYGGYRPPHAGGPAHRPVTGQFGQPPTPPGGHPHPGAAHGAGGLPTSRSPVRSGPNPVPRKGKGAMVATVLGVVAALGLATGAFFVGKSMTTTEEGKPQAMLPTMTYGQGGDIPELDYRATSYYCLNTPLTAKQPVAETNWTDCGSQHHVEFFNSATALGVDSEDMAAEVAEYPGQPTITAFAEANCAIEFESNSIPDDRKAGLRYRALIPTKQEWDREPDPDLGENAQRSVYCVLSSADGSTMVGALDRTLR</sequence>
<dbReference type="Proteomes" id="UP000199494">
    <property type="component" value="Unassembled WGS sequence"/>
</dbReference>
<dbReference type="AlphaFoldDB" id="A0A1G6J096"/>
<dbReference type="GO" id="GO:0005524">
    <property type="term" value="F:ATP binding"/>
    <property type="evidence" value="ECO:0007669"/>
    <property type="project" value="UniProtKB-UniRule"/>
</dbReference>
<name>A0A1G6J096_9PSEU</name>